<accession>A0AAU8LRY3</accession>
<dbReference type="GO" id="GO:0000455">
    <property type="term" value="P:enzyme-directed rRNA pseudouridine synthesis"/>
    <property type="evidence" value="ECO:0007669"/>
    <property type="project" value="TreeGrafter"/>
</dbReference>
<protein>
    <submittedName>
        <fullName evidence="3">RluA family pseudouridine synthase</fullName>
        <ecNumber evidence="3">5.4.99.-</ecNumber>
    </submittedName>
</protein>
<feature type="domain" description="Pseudouridine synthase RsuA/RluA-like" evidence="2">
    <location>
        <begin position="58"/>
        <end position="212"/>
    </location>
</feature>
<gene>
    <name evidence="3" type="ORF">Q3M24_17145</name>
</gene>
<dbReference type="GO" id="GO:0140098">
    <property type="term" value="F:catalytic activity, acting on RNA"/>
    <property type="evidence" value="ECO:0007669"/>
    <property type="project" value="UniProtKB-ARBA"/>
</dbReference>
<dbReference type="AlphaFoldDB" id="A0AAU8LRY3"/>
<dbReference type="Pfam" id="PF00849">
    <property type="entry name" value="PseudoU_synth_2"/>
    <property type="match status" value="1"/>
</dbReference>
<dbReference type="PANTHER" id="PTHR21600">
    <property type="entry name" value="MITOCHONDRIAL RNA PSEUDOURIDINE SYNTHASE"/>
    <property type="match status" value="1"/>
</dbReference>
<organism evidence="3">
    <name type="scientific">Candidatus Electrothrix aestuarii</name>
    <dbReference type="NCBI Taxonomy" id="3062594"/>
    <lineage>
        <taxon>Bacteria</taxon>
        <taxon>Pseudomonadati</taxon>
        <taxon>Thermodesulfobacteriota</taxon>
        <taxon>Desulfobulbia</taxon>
        <taxon>Desulfobulbales</taxon>
        <taxon>Desulfobulbaceae</taxon>
        <taxon>Candidatus Electrothrix</taxon>
    </lineage>
</organism>
<reference evidence="3" key="1">
    <citation type="journal article" date="2024" name="Syst. Appl. Microbiol.">
        <title>First single-strain enrichments of Electrothrix cable bacteria, description of E. aestuarii sp. nov. and E. rattekaaiensis sp. nov., and proposal of a cable bacteria taxonomy following the rules of the SeqCode.</title>
        <authorList>
            <person name="Plum-Jensen L.E."/>
            <person name="Schramm A."/>
            <person name="Marshall I.P.G."/>
        </authorList>
    </citation>
    <scope>NUCLEOTIDE SEQUENCE</scope>
    <source>
        <strain evidence="3">Rat1</strain>
    </source>
</reference>
<name>A0AAU8LRY3_9BACT</name>
<dbReference type="EMBL" id="CP159373">
    <property type="protein sequence ID" value="XCN72019.1"/>
    <property type="molecule type" value="Genomic_DNA"/>
</dbReference>
<dbReference type="EC" id="5.4.99.-" evidence="3"/>
<dbReference type="CDD" id="cd02869">
    <property type="entry name" value="PseudoU_synth_RluA_like"/>
    <property type="match status" value="1"/>
</dbReference>
<dbReference type="InterPro" id="IPR006145">
    <property type="entry name" value="PsdUridine_synth_RsuA/RluA"/>
</dbReference>
<evidence type="ECO:0000259" key="2">
    <source>
        <dbReference type="Pfam" id="PF00849"/>
    </source>
</evidence>
<dbReference type="GO" id="GO:0009982">
    <property type="term" value="F:pseudouridine synthase activity"/>
    <property type="evidence" value="ECO:0007669"/>
    <property type="project" value="InterPro"/>
</dbReference>
<proteinExistence type="predicted"/>
<dbReference type="InterPro" id="IPR050188">
    <property type="entry name" value="RluA_PseudoU_synthase"/>
</dbReference>
<dbReference type="PANTHER" id="PTHR21600:SF89">
    <property type="entry name" value="RIBOSOMAL LARGE SUBUNIT PSEUDOURIDINE SYNTHASE A"/>
    <property type="match status" value="1"/>
</dbReference>
<dbReference type="InterPro" id="IPR020103">
    <property type="entry name" value="PsdUridine_synth_cat_dom_sf"/>
</dbReference>
<reference evidence="3" key="2">
    <citation type="submission" date="2024-06" db="EMBL/GenBank/DDBJ databases">
        <authorList>
            <person name="Plum-Jensen L.E."/>
            <person name="Schramm A."/>
            <person name="Marshall I.P.G."/>
        </authorList>
    </citation>
    <scope>NUCLEOTIDE SEQUENCE</scope>
    <source>
        <strain evidence="3">Rat1</strain>
    </source>
</reference>
<dbReference type="Gene3D" id="3.30.2350.10">
    <property type="entry name" value="Pseudouridine synthase"/>
    <property type="match status" value="1"/>
</dbReference>
<dbReference type="GO" id="GO:0003723">
    <property type="term" value="F:RNA binding"/>
    <property type="evidence" value="ECO:0007669"/>
    <property type="project" value="InterPro"/>
</dbReference>
<dbReference type="SUPFAM" id="SSF55120">
    <property type="entry name" value="Pseudouridine synthase"/>
    <property type="match status" value="1"/>
</dbReference>
<feature type="region of interest" description="Disordered" evidence="1">
    <location>
        <begin position="23"/>
        <end position="45"/>
    </location>
</feature>
<evidence type="ECO:0000313" key="3">
    <source>
        <dbReference type="EMBL" id="XCN72019.1"/>
    </source>
</evidence>
<keyword evidence="3" id="KW-0413">Isomerase</keyword>
<evidence type="ECO:0000256" key="1">
    <source>
        <dbReference type="SAM" id="MobiDB-lite"/>
    </source>
</evidence>
<sequence length="261" mass="28664">MRNSTENTPSVVPDTVGANPCVRPCMPDKQNKQAPASAPVTPGRHKDLPLQHIFADQHLVVVNKPGGLLAVPGRGPEKQDSVVSRLKEQFPEAIAQPAVHRLDMATSGLMALALSTAAHRQLSQQFAQRQVEKLYIALLDGAVAEESGEIELRFRLDPDNRPYQVYDPVQGKLGITHWRRLALCGSKEAPQTRIEFTPLTGRTHQLRLHAAHPLGLGCPIIGDSLYGSGNMGDPMFLHATRLSFTHPISNERLDFYSPPPF</sequence>
<dbReference type="KEGG" id="eaj:Q3M24_17145"/>